<evidence type="ECO:0000256" key="12">
    <source>
        <dbReference type="ARBA" id="ARBA00023136"/>
    </source>
</evidence>
<keyword evidence="6 13" id="KW-0479">Metal-binding</keyword>
<proteinExistence type="inferred from homology"/>
<dbReference type="Gene3D" id="1.10.630.10">
    <property type="entry name" value="Cytochrome P450"/>
    <property type="match status" value="1"/>
</dbReference>
<evidence type="ECO:0000256" key="9">
    <source>
        <dbReference type="ARBA" id="ARBA00023004"/>
    </source>
</evidence>
<evidence type="ECO:0000256" key="8">
    <source>
        <dbReference type="ARBA" id="ARBA00023002"/>
    </source>
</evidence>
<keyword evidence="4 13" id="KW-0349">Heme</keyword>
<keyword evidence="8 14" id="KW-0560">Oxidoreductase</keyword>
<dbReference type="PANTHER" id="PTHR46206">
    <property type="entry name" value="CYTOCHROME P450"/>
    <property type="match status" value="1"/>
</dbReference>
<dbReference type="GO" id="GO:0004497">
    <property type="term" value="F:monooxygenase activity"/>
    <property type="evidence" value="ECO:0007669"/>
    <property type="project" value="UniProtKB-KW"/>
</dbReference>
<accession>A0A9X0AVJ8</accession>
<dbReference type="EMBL" id="JAPEIS010000001">
    <property type="protein sequence ID" value="KAJ8069756.1"/>
    <property type="molecule type" value="Genomic_DNA"/>
</dbReference>
<evidence type="ECO:0000256" key="6">
    <source>
        <dbReference type="ARBA" id="ARBA00022723"/>
    </source>
</evidence>
<keyword evidence="12" id="KW-0472">Membrane</keyword>
<evidence type="ECO:0000256" key="11">
    <source>
        <dbReference type="ARBA" id="ARBA00023033"/>
    </source>
</evidence>
<dbReference type="Pfam" id="PF00067">
    <property type="entry name" value="p450"/>
    <property type="match status" value="1"/>
</dbReference>
<feature type="binding site" description="axial binding residue" evidence="13">
    <location>
        <position position="450"/>
    </location>
    <ligand>
        <name>heme</name>
        <dbReference type="ChEBI" id="CHEBI:30413"/>
    </ligand>
    <ligandPart>
        <name>Fe</name>
        <dbReference type="ChEBI" id="CHEBI:18248"/>
    </ligandPart>
</feature>
<dbReference type="AlphaFoldDB" id="A0A9X0AVJ8"/>
<dbReference type="GO" id="GO:0020037">
    <property type="term" value="F:heme binding"/>
    <property type="evidence" value="ECO:0007669"/>
    <property type="project" value="InterPro"/>
</dbReference>
<dbReference type="Proteomes" id="UP001152300">
    <property type="component" value="Unassembled WGS sequence"/>
</dbReference>
<evidence type="ECO:0000256" key="5">
    <source>
        <dbReference type="ARBA" id="ARBA00022692"/>
    </source>
</evidence>
<sequence>MFLGFLVWALMLSLSFLWLLTRIYSRWHSSAFPTVRRQWKHVVRWSNPISELVDYGYQIISKAQGKPFRMNYWGQEYTVLPPKYLNDIKRAERHHLRFFESVKDVFFLKYWIGDLFDSDRMVYTVKKGLNPHLPEATSLCIDEARHAFEEEFGDCETYKFVPTFTALCNIAHRIASKIIVGEELSRDTAFCKASYSYFQGHGLTGGLLLTLPLGLFRDLLAGPFSYYQRVRQRKVIDIVSAKIAARIDDIEQNKDRTPRIDCIEWTLKMLRDFPIEKTKGGSLPLWRMSHELVHLLGASHTPTGIAVTQMVWKMLAYPEYLDPLRQEADAAIAKFGFSHKIVDFLPLQDSFIRETNRLHPNNELGIQRVVCGSPFTFYDGLTLPVGTRVAFPISSYLRDPAIFPQPDVFDGRRYLNLAQADARNEDGVNKWAASHAHAANPAFGLGSHVCPGRFFAVRLIKIIFTKLITEYDIRWDYTGLGTPPSMHIEGAVFPNASEMIQVRKRV</sequence>
<dbReference type="CDD" id="cd11041">
    <property type="entry name" value="CYP503A1-like"/>
    <property type="match status" value="1"/>
</dbReference>
<dbReference type="SUPFAM" id="SSF48264">
    <property type="entry name" value="Cytochrome P450"/>
    <property type="match status" value="1"/>
</dbReference>
<dbReference type="OrthoDB" id="1844152at2759"/>
<keyword evidence="5" id="KW-0812">Transmembrane</keyword>
<dbReference type="GO" id="GO:0016020">
    <property type="term" value="C:membrane"/>
    <property type="evidence" value="ECO:0007669"/>
    <property type="project" value="UniProtKB-SubCell"/>
</dbReference>
<evidence type="ECO:0000256" key="4">
    <source>
        <dbReference type="ARBA" id="ARBA00022617"/>
    </source>
</evidence>
<keyword evidence="7" id="KW-1133">Transmembrane helix</keyword>
<dbReference type="PRINTS" id="PR00465">
    <property type="entry name" value="EP450IV"/>
</dbReference>
<dbReference type="InterPro" id="IPR002403">
    <property type="entry name" value="Cyt_P450_E_grp-IV"/>
</dbReference>
<dbReference type="GO" id="GO:0005506">
    <property type="term" value="F:iron ion binding"/>
    <property type="evidence" value="ECO:0007669"/>
    <property type="project" value="InterPro"/>
</dbReference>
<dbReference type="PROSITE" id="PS00086">
    <property type="entry name" value="CYTOCHROME_P450"/>
    <property type="match status" value="1"/>
</dbReference>
<reference evidence="15" key="1">
    <citation type="submission" date="2022-11" db="EMBL/GenBank/DDBJ databases">
        <title>Genome Resource of Sclerotinia nivalis Strain SnTB1, a Plant Pathogen Isolated from American Ginseng.</title>
        <authorList>
            <person name="Fan S."/>
        </authorList>
    </citation>
    <scope>NUCLEOTIDE SEQUENCE</scope>
    <source>
        <strain evidence="15">SnTB1</strain>
    </source>
</reference>
<comment type="cofactor">
    <cofactor evidence="1 13">
        <name>heme</name>
        <dbReference type="ChEBI" id="CHEBI:30413"/>
    </cofactor>
</comment>
<evidence type="ECO:0000256" key="3">
    <source>
        <dbReference type="ARBA" id="ARBA00010617"/>
    </source>
</evidence>
<evidence type="ECO:0000256" key="14">
    <source>
        <dbReference type="RuleBase" id="RU000461"/>
    </source>
</evidence>
<evidence type="ECO:0008006" key="17">
    <source>
        <dbReference type="Google" id="ProtNLM"/>
    </source>
</evidence>
<evidence type="ECO:0000313" key="15">
    <source>
        <dbReference type="EMBL" id="KAJ8069756.1"/>
    </source>
</evidence>
<dbReference type="InterPro" id="IPR017972">
    <property type="entry name" value="Cyt_P450_CS"/>
</dbReference>
<dbReference type="GO" id="GO:0016705">
    <property type="term" value="F:oxidoreductase activity, acting on paired donors, with incorporation or reduction of molecular oxygen"/>
    <property type="evidence" value="ECO:0007669"/>
    <property type="project" value="InterPro"/>
</dbReference>
<keyword evidence="10" id="KW-0843">Virulence</keyword>
<protein>
    <recommendedName>
        <fullName evidence="17">Cytochrome P450</fullName>
    </recommendedName>
</protein>
<dbReference type="InterPro" id="IPR001128">
    <property type="entry name" value="Cyt_P450"/>
</dbReference>
<keyword evidence="16" id="KW-1185">Reference proteome</keyword>
<gene>
    <name evidence="15" type="ORF">OCU04_000178</name>
</gene>
<evidence type="ECO:0000256" key="1">
    <source>
        <dbReference type="ARBA" id="ARBA00001971"/>
    </source>
</evidence>
<evidence type="ECO:0000313" key="16">
    <source>
        <dbReference type="Proteomes" id="UP001152300"/>
    </source>
</evidence>
<dbReference type="InterPro" id="IPR036396">
    <property type="entry name" value="Cyt_P450_sf"/>
</dbReference>
<evidence type="ECO:0000256" key="2">
    <source>
        <dbReference type="ARBA" id="ARBA00004370"/>
    </source>
</evidence>
<comment type="similarity">
    <text evidence="3 14">Belongs to the cytochrome P450 family.</text>
</comment>
<name>A0A9X0AVJ8_9HELO</name>
<comment type="subcellular location">
    <subcellularLocation>
        <location evidence="2">Membrane</location>
    </subcellularLocation>
</comment>
<organism evidence="15 16">
    <name type="scientific">Sclerotinia nivalis</name>
    <dbReference type="NCBI Taxonomy" id="352851"/>
    <lineage>
        <taxon>Eukaryota</taxon>
        <taxon>Fungi</taxon>
        <taxon>Dikarya</taxon>
        <taxon>Ascomycota</taxon>
        <taxon>Pezizomycotina</taxon>
        <taxon>Leotiomycetes</taxon>
        <taxon>Helotiales</taxon>
        <taxon>Sclerotiniaceae</taxon>
        <taxon>Sclerotinia</taxon>
    </lineage>
</organism>
<dbReference type="PANTHER" id="PTHR46206:SF5">
    <property type="entry name" value="P450, PUTATIVE (EUROFUNG)-RELATED"/>
    <property type="match status" value="1"/>
</dbReference>
<comment type="caution">
    <text evidence="15">The sequence shown here is derived from an EMBL/GenBank/DDBJ whole genome shotgun (WGS) entry which is preliminary data.</text>
</comment>
<evidence type="ECO:0000256" key="10">
    <source>
        <dbReference type="ARBA" id="ARBA00023026"/>
    </source>
</evidence>
<evidence type="ECO:0000256" key="7">
    <source>
        <dbReference type="ARBA" id="ARBA00022989"/>
    </source>
</evidence>
<keyword evidence="11 14" id="KW-0503">Monooxygenase</keyword>
<evidence type="ECO:0000256" key="13">
    <source>
        <dbReference type="PIRSR" id="PIRSR602403-1"/>
    </source>
</evidence>
<keyword evidence="9 13" id="KW-0408">Iron</keyword>